<comment type="subunit">
    <text evidence="7">Interacts with the iron-sulfur protein subunit within the SDH catalytic dimer.</text>
</comment>
<dbReference type="Gene3D" id="1.10.10.60">
    <property type="entry name" value="Homeodomain-like"/>
    <property type="match status" value="1"/>
</dbReference>
<dbReference type="GO" id="GO:0005758">
    <property type="term" value="C:mitochondrial intermembrane space"/>
    <property type="evidence" value="ECO:0007669"/>
    <property type="project" value="TreeGrafter"/>
</dbReference>
<reference evidence="10 11" key="1">
    <citation type="submission" date="2014-10" db="EMBL/GenBank/DDBJ databases">
        <title>Draft genome of the hookworm Ancylostoma caninum.</title>
        <authorList>
            <person name="Mitreva M."/>
        </authorList>
    </citation>
    <scope>NUCLEOTIDE SEQUENCE [LARGE SCALE GENOMIC DNA]</scope>
    <source>
        <strain evidence="10 11">Baltimore</strain>
    </source>
</reference>
<proteinExistence type="inferred from homology"/>
<keyword evidence="5 7" id="KW-0496">Mitochondrion</keyword>
<feature type="domain" description="HTH psq-type" evidence="9">
    <location>
        <begin position="29"/>
        <end position="63"/>
    </location>
</feature>
<dbReference type="GO" id="GO:0003677">
    <property type="term" value="F:DNA binding"/>
    <property type="evidence" value="ECO:0007669"/>
    <property type="project" value="InterPro"/>
</dbReference>
<dbReference type="SUPFAM" id="SSF46689">
    <property type="entry name" value="Homeodomain-like"/>
    <property type="match status" value="1"/>
</dbReference>
<comment type="subcellular location">
    <subcellularLocation>
        <location evidence="2 7">Mitochondrion matrix</location>
    </subcellularLocation>
    <subcellularLocation>
        <location evidence="1">Nucleus</location>
    </subcellularLocation>
</comment>
<dbReference type="InterPro" id="IPR007889">
    <property type="entry name" value="HTH_Psq"/>
</dbReference>
<dbReference type="OrthoDB" id="278329at2759"/>
<dbReference type="PANTHER" id="PTHR13137">
    <property type="entry name" value="DC11 ACN9 HOMOLOG"/>
    <property type="match status" value="1"/>
</dbReference>
<evidence type="ECO:0000256" key="8">
    <source>
        <dbReference type="SAM" id="MobiDB-lite"/>
    </source>
</evidence>
<evidence type="ECO:0000256" key="5">
    <source>
        <dbReference type="ARBA" id="ARBA00023128"/>
    </source>
</evidence>
<dbReference type="GO" id="GO:0005634">
    <property type="term" value="C:nucleus"/>
    <property type="evidence" value="ECO:0007669"/>
    <property type="project" value="UniProtKB-SubCell"/>
</dbReference>
<evidence type="ECO:0000256" key="1">
    <source>
        <dbReference type="ARBA" id="ARBA00004123"/>
    </source>
</evidence>
<accession>A0A368GUH2</accession>
<name>A0A368GUH2_ANCCA</name>
<comment type="caution">
    <text evidence="10">The sequence shown here is derived from an EMBL/GenBank/DDBJ whole genome shotgun (WGS) entry which is preliminary data.</text>
</comment>
<dbReference type="GO" id="GO:0006105">
    <property type="term" value="P:succinate metabolic process"/>
    <property type="evidence" value="ECO:0007669"/>
    <property type="project" value="TreeGrafter"/>
</dbReference>
<evidence type="ECO:0000259" key="9">
    <source>
        <dbReference type="Pfam" id="PF05225"/>
    </source>
</evidence>
<comment type="function">
    <text evidence="7">Plays an essential role in the assembly of succinate dehydrogenase (SDH), an enzyme complex (also referred to as respiratory complex II) that is a component of both the tricarboxylic acid (TCA) cycle and the mitochondrial electron transport chain, and which couples the oxidation of succinate to fumarate with the reduction of ubiquinone (coenzyme Q) to ubiquinol. Promotes maturation of the iron-sulfur protein subunit of the SDH catalytic dimer, protecting it from the deleterious effects of oxidants. May act together with SDHAF1.</text>
</comment>
<keyword evidence="4" id="KW-0809">Transit peptide</keyword>
<evidence type="ECO:0000313" key="10">
    <source>
        <dbReference type="EMBL" id="RCN48022.1"/>
    </source>
</evidence>
<comment type="similarity">
    <text evidence="3 7">Belongs to the complex I LYR family. SDHAF3 subfamily.</text>
</comment>
<evidence type="ECO:0000256" key="6">
    <source>
        <dbReference type="ARBA" id="ARBA00023186"/>
    </source>
</evidence>
<dbReference type="Pfam" id="PF05225">
    <property type="entry name" value="HTH_psq"/>
    <property type="match status" value="1"/>
</dbReference>
<evidence type="ECO:0000256" key="3">
    <source>
        <dbReference type="ARBA" id="ARBA00006020"/>
    </source>
</evidence>
<dbReference type="GO" id="GO:0005759">
    <property type="term" value="C:mitochondrial matrix"/>
    <property type="evidence" value="ECO:0007669"/>
    <property type="project" value="UniProtKB-SubCell"/>
</dbReference>
<dbReference type="CDD" id="cd20270">
    <property type="entry name" value="Complex1_LYR_SDHAF3_LYRM10"/>
    <property type="match status" value="1"/>
</dbReference>
<sequence length="394" mass="44832">MVFHVFEATVPPPPRPNNKAIRGYYTRRILSDAVKQVIFGAMTVTEAAQHFKIPRTTIQKHVSKAREQHNLKEHYIRRMEAVRRGLAGRMPEDDVQHRLSEQRTAYLMSYGDAWPTESNEECAPTHWRQQPVRLDPFPPRLIDNAHCSLEDDMIVAEQCEVMSEEVHNAKPVLLRDNEGMTLLSSPGPKGSSAQQNLERPGISVKPVTRIVLRHEGSDNVVKEALMCALFAPFYPAISWINIDLLHQLISRGAVMSAQKAVKALARPERYPLYLYKRILRLHYGLPPPARLMGDTYVKDEFRRHKDASPEHTAVFINEWTNYCVTLSKQLSSSGIVKGFIGKDLEPEKLDSFAEEQLRQLLDLKIESERMKKGEVPMESAESTDASNTKECSPN</sequence>
<evidence type="ECO:0000313" key="11">
    <source>
        <dbReference type="Proteomes" id="UP000252519"/>
    </source>
</evidence>
<evidence type="ECO:0000256" key="2">
    <source>
        <dbReference type="ARBA" id="ARBA00004305"/>
    </source>
</evidence>
<feature type="compositionally biased region" description="Polar residues" evidence="8">
    <location>
        <begin position="380"/>
        <end position="394"/>
    </location>
</feature>
<feature type="region of interest" description="Disordered" evidence="8">
    <location>
        <begin position="371"/>
        <end position="394"/>
    </location>
</feature>
<gene>
    <name evidence="10" type="ORF">ANCCAN_05848</name>
</gene>
<dbReference type="Pfam" id="PF13233">
    <property type="entry name" value="Complex1_LYR_2"/>
    <property type="match status" value="1"/>
</dbReference>
<protein>
    <recommendedName>
        <fullName evidence="7">Succinate dehydrogenase assembly factor 3</fullName>
        <shortName evidence="7">SDH assembly factor 3</shortName>
        <shortName evidence="7">SDHAF3</shortName>
    </recommendedName>
</protein>
<dbReference type="PANTHER" id="PTHR13137:SF6">
    <property type="entry name" value="SUCCINATE DEHYDROGENASE ASSEMBLY FACTOR 3, MITOCHONDRIAL"/>
    <property type="match status" value="1"/>
</dbReference>
<evidence type="ECO:0000256" key="7">
    <source>
        <dbReference type="RuleBase" id="RU368039"/>
    </source>
</evidence>
<dbReference type="Proteomes" id="UP000252519">
    <property type="component" value="Unassembled WGS sequence"/>
</dbReference>
<dbReference type="InterPro" id="IPR009057">
    <property type="entry name" value="Homeodomain-like_sf"/>
</dbReference>
<dbReference type="GO" id="GO:0034553">
    <property type="term" value="P:mitochondrial respiratory chain complex II assembly"/>
    <property type="evidence" value="ECO:0007669"/>
    <property type="project" value="UniProtKB-UniRule"/>
</dbReference>
<keyword evidence="6 7" id="KW-0143">Chaperone</keyword>
<evidence type="ECO:0000256" key="4">
    <source>
        <dbReference type="ARBA" id="ARBA00022946"/>
    </source>
</evidence>
<dbReference type="AlphaFoldDB" id="A0A368GUH2"/>
<dbReference type="EMBL" id="JOJR01000052">
    <property type="protein sequence ID" value="RCN48022.1"/>
    <property type="molecule type" value="Genomic_DNA"/>
</dbReference>
<dbReference type="STRING" id="29170.A0A368GUH2"/>
<organism evidence="10 11">
    <name type="scientific">Ancylostoma caninum</name>
    <name type="common">Dog hookworm</name>
    <dbReference type="NCBI Taxonomy" id="29170"/>
    <lineage>
        <taxon>Eukaryota</taxon>
        <taxon>Metazoa</taxon>
        <taxon>Ecdysozoa</taxon>
        <taxon>Nematoda</taxon>
        <taxon>Chromadorea</taxon>
        <taxon>Rhabditida</taxon>
        <taxon>Rhabditina</taxon>
        <taxon>Rhabditomorpha</taxon>
        <taxon>Strongyloidea</taxon>
        <taxon>Ancylostomatidae</taxon>
        <taxon>Ancylostomatinae</taxon>
        <taxon>Ancylostoma</taxon>
    </lineage>
</organism>
<keyword evidence="11" id="KW-1185">Reference proteome</keyword>
<dbReference type="InterPro" id="IPR008381">
    <property type="entry name" value="SDHAF3/Sdh7"/>
</dbReference>